<dbReference type="OrthoDB" id="374848at2759"/>
<dbReference type="Proteomes" id="UP000030690">
    <property type="component" value="Unassembled WGS sequence"/>
</dbReference>
<proteinExistence type="predicted"/>
<feature type="domain" description="Plasmodium RESA N-terminal" evidence="2">
    <location>
        <begin position="181"/>
        <end position="304"/>
    </location>
</feature>
<dbReference type="SMR" id="A0A024VBT3"/>
<dbReference type="PANTHER" id="PTHR36193:SF23">
    <property type="entry name" value="PHISTB DOMAIN-CONTAINING RESA-LIKE PROTEIN 1"/>
    <property type="match status" value="1"/>
</dbReference>
<feature type="region of interest" description="Disordered" evidence="1">
    <location>
        <begin position="63"/>
        <end position="87"/>
    </location>
</feature>
<dbReference type="AlphaFoldDB" id="A0A024VBT3"/>
<reference evidence="3 4" key="2">
    <citation type="submission" date="2013-02" db="EMBL/GenBank/DDBJ databases">
        <title>The Genome Sequence of Plasmodium falciparum Vietnam Oak-Knoll (FVO).</title>
        <authorList>
            <consortium name="The Broad Institute Genome Sequencing Platform"/>
            <consortium name="The Broad Institute Genome Sequencing Center for Infectious Disease"/>
            <person name="Neafsey D."/>
            <person name="Cheeseman I."/>
            <person name="Volkman S."/>
            <person name="Adams J."/>
            <person name="Walker B."/>
            <person name="Young S.K."/>
            <person name="Zeng Q."/>
            <person name="Gargeya S."/>
            <person name="Fitzgerald M."/>
            <person name="Haas B."/>
            <person name="Abouelleil A."/>
            <person name="Alvarado L."/>
            <person name="Arachchi H.M."/>
            <person name="Berlin A.M."/>
            <person name="Chapman S.B."/>
            <person name="Dewar J."/>
            <person name="Goldberg J."/>
            <person name="Griggs A."/>
            <person name="Gujja S."/>
            <person name="Hansen M."/>
            <person name="Howarth C."/>
            <person name="Imamovic A."/>
            <person name="Larimer J."/>
            <person name="McCowan C."/>
            <person name="Murphy C."/>
            <person name="Neiman D."/>
            <person name="Pearson M."/>
            <person name="Priest M."/>
            <person name="Roberts A."/>
            <person name="Saif S."/>
            <person name="Shea T."/>
            <person name="Sisk P."/>
            <person name="Sykes S."/>
            <person name="Wortman J."/>
            <person name="Nusbaum C."/>
            <person name="Birren B."/>
        </authorList>
    </citation>
    <scope>NUCLEOTIDE SEQUENCE [LARGE SCALE GENOMIC DNA]</scope>
    <source>
        <strain evidence="4">Vietnam Oak-Knoll (FVO)</strain>
    </source>
</reference>
<dbReference type="EMBL" id="KI925024">
    <property type="protein sequence ID" value="ETW20246.1"/>
    <property type="molecule type" value="Genomic_DNA"/>
</dbReference>
<dbReference type="Gene3D" id="6.10.280.180">
    <property type="entry name" value="Plasmodium RESA, N-terminal helical domain"/>
    <property type="match status" value="1"/>
</dbReference>
<gene>
    <name evidence="3" type="ORF">PFFVO_00870</name>
</gene>
<accession>A0A024VBT3</accession>
<dbReference type="InterPro" id="IPR019111">
    <property type="entry name" value="PRESA_N"/>
</dbReference>
<organism evidence="3 4">
    <name type="scientific">Plasmodium falciparum Vietnam Oak-Knoll</name>
    <name type="common">FVO</name>
    <dbReference type="NCBI Taxonomy" id="1036723"/>
    <lineage>
        <taxon>Eukaryota</taxon>
        <taxon>Sar</taxon>
        <taxon>Alveolata</taxon>
        <taxon>Apicomplexa</taxon>
        <taxon>Aconoidasida</taxon>
        <taxon>Haemosporida</taxon>
        <taxon>Plasmodiidae</taxon>
        <taxon>Plasmodium</taxon>
        <taxon>Plasmodium (Laverania)</taxon>
    </lineage>
</organism>
<dbReference type="PANTHER" id="PTHR36193">
    <property type="entry name" value="PHISTB DOMAIN-CONTAINING RESA-LIKE PROTEIN 1"/>
    <property type="match status" value="1"/>
</dbReference>
<evidence type="ECO:0000313" key="3">
    <source>
        <dbReference type="EMBL" id="ETW20246.1"/>
    </source>
</evidence>
<sequence>MNIFKYYNIYLPLSVLGFVHIEVKSNNDVLNNSLSSISFNNYIFGRILSTNESADVVVEKPMEEKLNNTNENIDETHEESDPSNSTEETVKKCISNILDMTCDSRGHALILANNILRSQNVNEEVIILNEHDLLSQFLNGDVSNIFSDNKSIFKDLLDKDICSTYEVNFDQNSKCTLLTNKNDLQISEDILLLGNESEETNKLLDLWKRVMKNEESKLYLLKRNLYQQHLKLRNRSRLSHDKLNNILNECNVLVKKYNNNYDKTINNIFKEWSTVTPHNIFEFKLFIKACRLTWRKSIKNLHAEYTELLKRSFN</sequence>
<dbReference type="Pfam" id="PF09687">
    <property type="entry name" value="PRESAN"/>
    <property type="match status" value="1"/>
</dbReference>
<dbReference type="InterPro" id="IPR044885">
    <property type="entry name" value="PRESA_N_sf"/>
</dbReference>
<evidence type="ECO:0000256" key="1">
    <source>
        <dbReference type="SAM" id="MobiDB-lite"/>
    </source>
</evidence>
<protein>
    <recommendedName>
        <fullName evidence="2">Plasmodium RESA N-terminal domain-containing protein</fullName>
    </recommendedName>
</protein>
<evidence type="ECO:0000259" key="2">
    <source>
        <dbReference type="Pfam" id="PF09687"/>
    </source>
</evidence>
<name>A0A024VBT3_PLAFA</name>
<evidence type="ECO:0000313" key="4">
    <source>
        <dbReference type="Proteomes" id="UP000030690"/>
    </source>
</evidence>
<reference evidence="3 4" key="1">
    <citation type="submission" date="2013-02" db="EMBL/GenBank/DDBJ databases">
        <title>The Genome Annotation of Plasmodium falciparum Vietnam Oak-Knoll (FVO).</title>
        <authorList>
            <consortium name="The Broad Institute Genome Sequencing Platform"/>
            <consortium name="The Broad Institute Genome Sequencing Center for Infectious Disease"/>
            <person name="Neafsey D."/>
            <person name="Hoffman S."/>
            <person name="Volkman S."/>
            <person name="Rosenthal P."/>
            <person name="Walker B."/>
            <person name="Young S.K."/>
            <person name="Zeng Q."/>
            <person name="Gargeya S."/>
            <person name="Fitzgerald M."/>
            <person name="Haas B."/>
            <person name="Abouelleil A."/>
            <person name="Allen A.W."/>
            <person name="Alvarado L."/>
            <person name="Arachchi H.M."/>
            <person name="Berlin A.M."/>
            <person name="Chapman S.B."/>
            <person name="Gainer-Dewar J."/>
            <person name="Goldberg J."/>
            <person name="Griggs A."/>
            <person name="Gujja S."/>
            <person name="Hansen M."/>
            <person name="Howarth C."/>
            <person name="Imamovic A."/>
            <person name="Ireland A."/>
            <person name="Larimer J."/>
            <person name="McCowan C."/>
            <person name="Murphy C."/>
            <person name="Pearson M."/>
            <person name="Poon T.W."/>
            <person name="Priest M."/>
            <person name="Roberts A."/>
            <person name="Saif S."/>
            <person name="Shea T."/>
            <person name="Sisk P."/>
            <person name="Sykes S."/>
            <person name="Wortman J."/>
            <person name="Nusbaum C."/>
            <person name="Birren B."/>
        </authorList>
    </citation>
    <scope>NUCLEOTIDE SEQUENCE [LARGE SCALE GENOMIC DNA]</scope>
    <source>
        <strain evidence="4">Vietnam Oak-Knoll (FVO)</strain>
    </source>
</reference>